<proteinExistence type="predicted"/>
<dbReference type="PROSITE" id="PS51186">
    <property type="entry name" value="GNAT"/>
    <property type="match status" value="1"/>
</dbReference>
<protein>
    <submittedName>
        <fullName evidence="4">L-amino acid N-acyltransferase YncA</fullName>
    </submittedName>
</protein>
<evidence type="ECO:0000259" key="3">
    <source>
        <dbReference type="PROSITE" id="PS51186"/>
    </source>
</evidence>
<name>A0A2W7Q6N2_9BURK</name>
<dbReference type="Pfam" id="PF00583">
    <property type="entry name" value="Acetyltransf_1"/>
    <property type="match status" value="1"/>
</dbReference>
<dbReference type="AlphaFoldDB" id="A0A2W7Q6N2"/>
<evidence type="ECO:0000313" key="4">
    <source>
        <dbReference type="EMBL" id="PZX34155.1"/>
    </source>
</evidence>
<dbReference type="EMBL" id="QKZN01000001">
    <property type="protein sequence ID" value="PZX34155.1"/>
    <property type="molecule type" value="Genomic_DNA"/>
</dbReference>
<dbReference type="SUPFAM" id="SSF55729">
    <property type="entry name" value="Acyl-CoA N-acyltransferases (Nat)"/>
    <property type="match status" value="1"/>
</dbReference>
<reference evidence="4" key="1">
    <citation type="submission" date="2018-06" db="EMBL/GenBank/DDBJ databases">
        <title>Genomic Encyclopedia of Type Strains, Phase IV (KMG-V): Genome sequencing to study the core and pangenomes of soil and plant-associated prokaryotes.</title>
        <authorList>
            <person name="Whitman W."/>
        </authorList>
    </citation>
    <scope>NUCLEOTIDE SEQUENCE [LARGE SCALE GENOMIC DNA]</scope>
    <source>
        <strain evidence="4">MLR2-44</strain>
    </source>
</reference>
<organism evidence="4 5">
    <name type="scientific">Cupriavidus phytorum</name>
    <dbReference type="NCBI Taxonomy" id="3024399"/>
    <lineage>
        <taxon>Bacteria</taxon>
        <taxon>Pseudomonadati</taxon>
        <taxon>Pseudomonadota</taxon>
        <taxon>Betaproteobacteria</taxon>
        <taxon>Burkholderiales</taxon>
        <taxon>Burkholderiaceae</taxon>
        <taxon>Cupriavidus</taxon>
    </lineage>
</organism>
<keyword evidence="2" id="KW-0012">Acyltransferase</keyword>
<accession>A0A2W7Q6N2</accession>
<feature type="domain" description="N-acetyltransferase" evidence="3">
    <location>
        <begin position="23"/>
        <end position="181"/>
    </location>
</feature>
<gene>
    <name evidence="4" type="ORF">C7416_101438</name>
</gene>
<dbReference type="Proteomes" id="UP000249638">
    <property type="component" value="Unassembled WGS sequence"/>
</dbReference>
<dbReference type="GO" id="GO:0016747">
    <property type="term" value="F:acyltransferase activity, transferring groups other than amino-acyl groups"/>
    <property type="evidence" value="ECO:0007669"/>
    <property type="project" value="InterPro"/>
</dbReference>
<dbReference type="PANTHER" id="PTHR43072:SF23">
    <property type="entry name" value="UPF0039 PROTEIN C11D3.02C"/>
    <property type="match status" value="1"/>
</dbReference>
<dbReference type="InterPro" id="IPR000182">
    <property type="entry name" value="GNAT_dom"/>
</dbReference>
<evidence type="ECO:0000313" key="5">
    <source>
        <dbReference type="Proteomes" id="UP000249638"/>
    </source>
</evidence>
<evidence type="ECO:0000256" key="2">
    <source>
        <dbReference type="ARBA" id="ARBA00023315"/>
    </source>
</evidence>
<dbReference type="PANTHER" id="PTHR43072">
    <property type="entry name" value="N-ACETYLTRANSFERASE"/>
    <property type="match status" value="1"/>
</dbReference>
<keyword evidence="5" id="KW-1185">Reference proteome</keyword>
<sequence length="183" mass="19892">MQERDPATVFAPFNVTVRDGRELLVREIGERDKAGLLAAFNQLSADARYTRFMAAMRQLPEAMLEQATHPSPEHEFALVAIATENDAPAIVGGARYAAAPGSDACEFAVTVSDDWHGLGLASQLLRVLIDVATRRGYRRMDGYVLSSNTAMRRLAKRLGFADTPCPDDATLRVVTLALQASGQ</sequence>
<evidence type="ECO:0000256" key="1">
    <source>
        <dbReference type="ARBA" id="ARBA00022679"/>
    </source>
</evidence>
<dbReference type="Gene3D" id="3.40.630.30">
    <property type="match status" value="1"/>
</dbReference>
<dbReference type="CDD" id="cd04301">
    <property type="entry name" value="NAT_SF"/>
    <property type="match status" value="1"/>
</dbReference>
<keyword evidence="1" id="KW-0808">Transferase</keyword>
<comment type="caution">
    <text evidence="4">The sequence shown here is derived from an EMBL/GenBank/DDBJ whole genome shotgun (WGS) entry which is preliminary data.</text>
</comment>
<dbReference type="InterPro" id="IPR016181">
    <property type="entry name" value="Acyl_CoA_acyltransferase"/>
</dbReference>